<sequence>MDVSEQERYEKNRTIWKFVISAHPSVKWAAEFSLVYSVVTAQASKSDCVGCTNITAFIASASACTYELHALHVRRAGHAIHFPAAQAPIALGTQVRGSPA</sequence>
<protein>
    <submittedName>
        <fullName evidence="1">Uncharacterized protein</fullName>
    </submittedName>
</protein>
<keyword evidence="2" id="KW-1185">Reference proteome</keyword>
<dbReference type="Proteomes" id="UP000299102">
    <property type="component" value="Unassembled WGS sequence"/>
</dbReference>
<organism evidence="1 2">
    <name type="scientific">Eumeta variegata</name>
    <name type="common">Bagworm moth</name>
    <name type="synonym">Eumeta japonica</name>
    <dbReference type="NCBI Taxonomy" id="151549"/>
    <lineage>
        <taxon>Eukaryota</taxon>
        <taxon>Metazoa</taxon>
        <taxon>Ecdysozoa</taxon>
        <taxon>Arthropoda</taxon>
        <taxon>Hexapoda</taxon>
        <taxon>Insecta</taxon>
        <taxon>Pterygota</taxon>
        <taxon>Neoptera</taxon>
        <taxon>Endopterygota</taxon>
        <taxon>Lepidoptera</taxon>
        <taxon>Glossata</taxon>
        <taxon>Ditrysia</taxon>
        <taxon>Tineoidea</taxon>
        <taxon>Psychidae</taxon>
        <taxon>Oiketicinae</taxon>
        <taxon>Eumeta</taxon>
    </lineage>
</organism>
<comment type="caution">
    <text evidence="1">The sequence shown here is derived from an EMBL/GenBank/DDBJ whole genome shotgun (WGS) entry which is preliminary data.</text>
</comment>
<name>A0A4C1XIB3_EUMVA</name>
<accession>A0A4C1XIB3</accession>
<dbReference type="AlphaFoldDB" id="A0A4C1XIB3"/>
<evidence type="ECO:0000313" key="2">
    <source>
        <dbReference type="Proteomes" id="UP000299102"/>
    </source>
</evidence>
<reference evidence="1 2" key="1">
    <citation type="journal article" date="2019" name="Commun. Biol.">
        <title>The bagworm genome reveals a unique fibroin gene that provides high tensile strength.</title>
        <authorList>
            <person name="Kono N."/>
            <person name="Nakamura H."/>
            <person name="Ohtoshi R."/>
            <person name="Tomita M."/>
            <person name="Numata K."/>
            <person name="Arakawa K."/>
        </authorList>
    </citation>
    <scope>NUCLEOTIDE SEQUENCE [LARGE SCALE GENOMIC DNA]</scope>
</reference>
<evidence type="ECO:0000313" key="1">
    <source>
        <dbReference type="EMBL" id="GBP62702.1"/>
    </source>
</evidence>
<proteinExistence type="predicted"/>
<gene>
    <name evidence="1" type="ORF">EVAR_48047_1</name>
</gene>
<dbReference type="EMBL" id="BGZK01000847">
    <property type="protein sequence ID" value="GBP62702.1"/>
    <property type="molecule type" value="Genomic_DNA"/>
</dbReference>